<reference evidence="3" key="1">
    <citation type="submission" date="2020-06" db="EMBL/GenBank/DDBJ databases">
        <authorList>
            <person name="Li T."/>
            <person name="Hu X."/>
            <person name="Zhang T."/>
            <person name="Song X."/>
            <person name="Zhang H."/>
            <person name="Dai N."/>
            <person name="Sheng W."/>
            <person name="Hou X."/>
            <person name="Wei L."/>
        </authorList>
    </citation>
    <scope>NUCLEOTIDE SEQUENCE</scope>
    <source>
        <strain evidence="3">3651</strain>
        <tissue evidence="3">Leaf</tissue>
    </source>
</reference>
<feature type="transmembrane region" description="Helical" evidence="2">
    <location>
        <begin position="151"/>
        <end position="170"/>
    </location>
</feature>
<dbReference type="PANTHER" id="PTHR33287:SF3">
    <property type="entry name" value="OS03G0453550 PROTEIN"/>
    <property type="match status" value="1"/>
</dbReference>
<proteinExistence type="predicted"/>
<gene>
    <name evidence="3" type="ORF">Salat_0705700</name>
</gene>
<dbReference type="AlphaFoldDB" id="A0AAE2CUY7"/>
<evidence type="ECO:0000256" key="2">
    <source>
        <dbReference type="SAM" id="Phobius"/>
    </source>
</evidence>
<keyword evidence="4" id="KW-1185">Reference proteome</keyword>
<keyword evidence="2" id="KW-1133">Transmembrane helix</keyword>
<keyword evidence="2" id="KW-0472">Membrane</keyword>
<feature type="coiled-coil region" evidence="1">
    <location>
        <begin position="7"/>
        <end position="38"/>
    </location>
</feature>
<comment type="caution">
    <text evidence="3">The sequence shown here is derived from an EMBL/GenBank/DDBJ whole genome shotgun (WGS) entry which is preliminary data.</text>
</comment>
<sequence length="187" mass="21255">MNQSQGNSSFEDRIQREIDKLDQTNKKQEQRIRNLETKAVQNVNLYFIFQAVILASTTVASSTSCHDWWIPFTLSLVAAITNLLSFLATTSRVLKSREELDQNLSDIAFMKMYQITRDQLSQVLPGTPLTHQGSEIVRPKAGLAKRWKRRMVVYSSVALFVGFSAVVMYGCRSILCRPSSRKCVKLC</sequence>
<evidence type="ECO:0000313" key="4">
    <source>
        <dbReference type="Proteomes" id="UP001293254"/>
    </source>
</evidence>
<feature type="transmembrane region" description="Helical" evidence="2">
    <location>
        <begin position="68"/>
        <end position="88"/>
    </location>
</feature>
<evidence type="ECO:0000256" key="1">
    <source>
        <dbReference type="SAM" id="Coils"/>
    </source>
</evidence>
<keyword evidence="2" id="KW-0812">Transmembrane</keyword>
<name>A0AAE2CUY7_9LAMI</name>
<protein>
    <submittedName>
        <fullName evidence="3">Uncharacterized protein</fullName>
    </submittedName>
</protein>
<keyword evidence="1" id="KW-0175">Coiled coil</keyword>
<accession>A0AAE2CUY7</accession>
<evidence type="ECO:0000313" key="3">
    <source>
        <dbReference type="EMBL" id="KAK4435423.1"/>
    </source>
</evidence>
<dbReference type="Proteomes" id="UP001293254">
    <property type="component" value="Unassembled WGS sequence"/>
</dbReference>
<dbReference type="PANTHER" id="PTHR33287">
    <property type="entry name" value="OS03G0453550 PROTEIN"/>
    <property type="match status" value="1"/>
</dbReference>
<feature type="transmembrane region" description="Helical" evidence="2">
    <location>
        <begin position="43"/>
        <end position="62"/>
    </location>
</feature>
<dbReference type="EMBL" id="JACGWO010000002">
    <property type="protein sequence ID" value="KAK4435423.1"/>
    <property type="molecule type" value="Genomic_DNA"/>
</dbReference>
<organism evidence="3 4">
    <name type="scientific">Sesamum alatum</name>
    <dbReference type="NCBI Taxonomy" id="300844"/>
    <lineage>
        <taxon>Eukaryota</taxon>
        <taxon>Viridiplantae</taxon>
        <taxon>Streptophyta</taxon>
        <taxon>Embryophyta</taxon>
        <taxon>Tracheophyta</taxon>
        <taxon>Spermatophyta</taxon>
        <taxon>Magnoliopsida</taxon>
        <taxon>eudicotyledons</taxon>
        <taxon>Gunneridae</taxon>
        <taxon>Pentapetalae</taxon>
        <taxon>asterids</taxon>
        <taxon>lamiids</taxon>
        <taxon>Lamiales</taxon>
        <taxon>Pedaliaceae</taxon>
        <taxon>Sesamum</taxon>
    </lineage>
</organism>
<reference evidence="3" key="2">
    <citation type="journal article" date="2024" name="Plant">
        <title>Genomic evolution and insights into agronomic trait innovations of Sesamum species.</title>
        <authorList>
            <person name="Miao H."/>
            <person name="Wang L."/>
            <person name="Qu L."/>
            <person name="Liu H."/>
            <person name="Sun Y."/>
            <person name="Le M."/>
            <person name="Wang Q."/>
            <person name="Wei S."/>
            <person name="Zheng Y."/>
            <person name="Lin W."/>
            <person name="Duan Y."/>
            <person name="Cao H."/>
            <person name="Xiong S."/>
            <person name="Wang X."/>
            <person name="Wei L."/>
            <person name="Li C."/>
            <person name="Ma Q."/>
            <person name="Ju M."/>
            <person name="Zhao R."/>
            <person name="Li G."/>
            <person name="Mu C."/>
            <person name="Tian Q."/>
            <person name="Mei H."/>
            <person name="Zhang T."/>
            <person name="Gao T."/>
            <person name="Zhang H."/>
        </authorList>
    </citation>
    <scope>NUCLEOTIDE SEQUENCE</scope>
    <source>
        <strain evidence="3">3651</strain>
    </source>
</reference>